<evidence type="ECO:0000256" key="2">
    <source>
        <dbReference type="SAM" id="MobiDB-lite"/>
    </source>
</evidence>
<dbReference type="InterPro" id="IPR043513">
    <property type="entry name" value="Cenp-F"/>
</dbReference>
<dbReference type="GO" id="GO:0000278">
    <property type="term" value="P:mitotic cell cycle"/>
    <property type="evidence" value="ECO:0007669"/>
    <property type="project" value="TreeGrafter"/>
</dbReference>
<dbReference type="SUPFAM" id="SSF57997">
    <property type="entry name" value="Tropomyosin"/>
    <property type="match status" value="1"/>
</dbReference>
<dbReference type="GO" id="GO:0051310">
    <property type="term" value="P:metaphase chromosome alignment"/>
    <property type="evidence" value="ECO:0007669"/>
    <property type="project" value="TreeGrafter"/>
</dbReference>
<feature type="compositionally biased region" description="Basic and acidic residues" evidence="2">
    <location>
        <begin position="1063"/>
        <end position="1073"/>
    </location>
</feature>
<feature type="coiled-coil region" evidence="1">
    <location>
        <begin position="266"/>
        <end position="356"/>
    </location>
</feature>
<proteinExistence type="evidence at transcript level"/>
<evidence type="ECO:0000256" key="1">
    <source>
        <dbReference type="SAM" id="Coils"/>
    </source>
</evidence>
<dbReference type="PANTHER" id="PTHR18874:SF10">
    <property type="entry name" value="CENTROMERE PROTEIN F"/>
    <property type="match status" value="1"/>
</dbReference>
<feature type="compositionally biased region" description="Polar residues" evidence="2">
    <location>
        <begin position="1044"/>
        <end position="1062"/>
    </location>
</feature>
<feature type="region of interest" description="Disordered" evidence="2">
    <location>
        <begin position="880"/>
        <end position="962"/>
    </location>
</feature>
<gene>
    <name evidence="4" type="primary">Myh11-001</name>
</gene>
<organism evidence="4">
    <name type="scientific">Phallusia mammillata</name>
    <dbReference type="NCBI Taxonomy" id="59560"/>
    <lineage>
        <taxon>Eukaryota</taxon>
        <taxon>Metazoa</taxon>
        <taxon>Chordata</taxon>
        <taxon>Tunicata</taxon>
        <taxon>Ascidiacea</taxon>
        <taxon>Phlebobranchia</taxon>
        <taxon>Ascidiidae</taxon>
        <taxon>Phallusia</taxon>
    </lineage>
</organism>
<dbReference type="GO" id="GO:0010389">
    <property type="term" value="P:regulation of G2/M transition of mitotic cell cycle"/>
    <property type="evidence" value="ECO:0007669"/>
    <property type="project" value="TreeGrafter"/>
</dbReference>
<dbReference type="Pfam" id="PF10490">
    <property type="entry name" value="CENP-F_C_Rb_bdg"/>
    <property type="match status" value="1"/>
</dbReference>
<dbReference type="InterPro" id="IPR018302">
    <property type="entry name" value="CenpF/LEK1_Rb-prot-bd"/>
</dbReference>
<dbReference type="EMBL" id="LR788244">
    <property type="protein sequence ID" value="CAB3264106.1"/>
    <property type="molecule type" value="mRNA"/>
</dbReference>
<sequence>MISQLEEQLENKTNQHEEKLSEVMSLVNMLKNVETENSALKNDLATDRSVIDDLKIQNQQLENSLDQFKTMSSDEKIALQKKVTQLSCQLSSQTSVLDALNNDMSAKVEEIFILKETIEKMTVKTEADSSKLGRVMQENLTLLSETKENDEKMLKYQTDLDELTTKCNKLQNKLDEHEEKYKDQLKALNVEKDNCKNDLKEMMFKNKELQTDINSLREEYEMLKSKFADSEEQQKQAVLKIAEYQHAQRVFSDAAALADKQITQVRTELELQLREKKEELVRSQKLIENKDLKLEQYESELKELKLSNQQLQTEFDTRKNESEELEKLKTSHMEQIDELNEQLDMLEDSKKNMDGTNYALFLQIQDHEITIRDFQDEIESLKMGHKTETSDLCKKVNCLEEEVERLKEDLHEKIVLYNDAEFKLKEAEDSVETKSKEINHLSNETQALSVKYEDIKMEFENLKEERHQLSDGLQSMEDERRKFEEEEKRHQEEVELLEETISNKDQQLGKMREEITMMENVIADAESTQTQMTTQLKHLNDIIEQETAQHRKKVEDCETENETLLLEKQDLLQSLECLKIKQRLLDNDVKFRDNKICELEEQLNELGDKLSDAQEKSESWKMKCDGFKTRINVMEIDVTELECRLNEEREQCQQSETKFANAKSQIMEMQEALDCVREKLQTERTKVSDGDQTIIAAKIQFTDEKQQLETEIQDLQLQLSSSKEVLSATEKNFTNKMREMEAHCEKLRKQFELLHQQIHSLEESEKKLKNENVVLKQVCEETNTEAKAKLESVLDDMKQLKSDVEKSENEKQILVEELEKATSQNIEHDNRYWDEIESKNVSLQKQVEQMKAKVQLVTNNARRKEKELLQLQAKLHKMEQSNNLSYVETRSRSKPSLPPSESSSVPSNSSRSLHEGSNTGRRKSTRLSRKSGRKSVGKPVGNKTPPKKSKMTDEGSVSSSPQFSVEGLPHLVNQGFTNIPVGFSSPFVMRRQQLSHTTKLVAAAMAKKNGEAERAEDKRTMQLRSRKKASRSPSQLSVAEPLRQLTNSPKPPSTASSGGSQRANEDDPDCKVQ</sequence>
<name>A0A6F9DM92_9ASCI</name>
<evidence type="ECO:0000313" key="4">
    <source>
        <dbReference type="EMBL" id="CAB3264106.1"/>
    </source>
</evidence>
<reference evidence="4" key="1">
    <citation type="submission" date="2020-04" db="EMBL/GenBank/DDBJ databases">
        <authorList>
            <person name="Neveu A P."/>
        </authorList>
    </citation>
    <scope>NUCLEOTIDE SEQUENCE</scope>
    <source>
        <tissue evidence="4">Whole embryo</tissue>
    </source>
</reference>
<dbReference type="AlphaFoldDB" id="A0A6F9DM92"/>
<dbReference type="PANTHER" id="PTHR18874">
    <property type="entry name" value="CMF/LEK/CENP CELL DIVISION-RELATED"/>
    <property type="match status" value="1"/>
</dbReference>
<feature type="domain" description="Kinetochore protein Cenp-F/LEK1 Rb protein-binding" evidence="3">
    <location>
        <begin position="962"/>
        <end position="993"/>
    </location>
</feature>
<accession>A0A6F9DM92</accession>
<feature type="compositionally biased region" description="Basic residues" evidence="2">
    <location>
        <begin position="920"/>
        <end position="936"/>
    </location>
</feature>
<feature type="compositionally biased region" description="Basic and acidic residues" evidence="2">
    <location>
        <begin position="1008"/>
        <end position="1020"/>
    </location>
</feature>
<evidence type="ECO:0000259" key="3">
    <source>
        <dbReference type="Pfam" id="PF10490"/>
    </source>
</evidence>
<dbReference type="Gene3D" id="1.10.287.1490">
    <property type="match status" value="1"/>
</dbReference>
<feature type="compositionally biased region" description="Low complexity" evidence="2">
    <location>
        <begin position="899"/>
        <end position="911"/>
    </location>
</feature>
<dbReference type="GO" id="GO:0008017">
    <property type="term" value="F:microtubule binding"/>
    <property type="evidence" value="ECO:0007669"/>
    <property type="project" value="InterPro"/>
</dbReference>
<feature type="coiled-coil region" evidence="1">
    <location>
        <begin position="153"/>
        <end position="233"/>
    </location>
</feature>
<dbReference type="GO" id="GO:0070840">
    <property type="term" value="F:dynein complex binding"/>
    <property type="evidence" value="ECO:0007669"/>
    <property type="project" value="TreeGrafter"/>
</dbReference>
<feature type="coiled-coil region" evidence="1">
    <location>
        <begin position="2"/>
        <end position="71"/>
    </location>
</feature>
<dbReference type="GO" id="GO:0000922">
    <property type="term" value="C:spindle pole"/>
    <property type="evidence" value="ECO:0007669"/>
    <property type="project" value="TreeGrafter"/>
</dbReference>
<dbReference type="GO" id="GO:0000775">
    <property type="term" value="C:chromosome, centromeric region"/>
    <property type="evidence" value="ECO:0007669"/>
    <property type="project" value="InterPro"/>
</dbReference>
<dbReference type="GO" id="GO:0005634">
    <property type="term" value="C:nucleus"/>
    <property type="evidence" value="ECO:0007669"/>
    <property type="project" value="TreeGrafter"/>
</dbReference>
<protein>
    <submittedName>
        <fullName evidence="4">Myosin-11</fullName>
    </submittedName>
</protein>
<keyword evidence="1" id="KW-0175">Coiled coil</keyword>
<feature type="region of interest" description="Disordered" evidence="2">
    <location>
        <begin position="1006"/>
        <end position="1073"/>
    </location>
</feature>